<dbReference type="PANTHER" id="PTHR42834:SF1">
    <property type="entry name" value="ENDONUCLEASE_EXONUCLEASE_PHOSPHATASE FAMILY PROTEIN (AFU_ORTHOLOGUE AFUA_3G09210)"/>
    <property type="match status" value="1"/>
</dbReference>
<dbReference type="PANTHER" id="PTHR42834">
    <property type="entry name" value="ENDONUCLEASE/EXONUCLEASE/PHOSPHATASE FAMILY PROTEIN (AFU_ORTHOLOGUE AFUA_3G09210)"/>
    <property type="match status" value="1"/>
</dbReference>
<sequence length="312" mass="36122">MLGEITSENSETVSFYNVENLLLPVTGKERIRGGLKNWNLSRYSNKLHKIAHVFDIIKENKGNLPFIIGLGEIEGAKPLNELLALPPFNGDYGVVHYESMDERGVDVAMLYDKRRVEVLVSEPISFFFEIADNDPENYDTTRDVLFCKVKFKSKIINVFVLHLPSKRDMDVNKPKRSYILKEIKERIDILLKSEESVIVMGDFNENPDDENLAALVSSDFGRKLFNPFLELFRNKNYSTYHQRFGLLFDQIIMSDDFITGKSGLQFRSAEVFNDLKISNWDRKFRGRPFRTYAGTRYLGGYSDHFPVLVQFK</sequence>
<dbReference type="RefSeq" id="WP_095073327.1">
    <property type="nucleotide sequence ID" value="NZ_LT906465.1"/>
</dbReference>
<feature type="domain" description="Endonuclease/exonuclease/phosphatase" evidence="1">
    <location>
        <begin position="12"/>
        <end position="311"/>
    </location>
</feature>
<proteinExistence type="predicted"/>
<dbReference type="InterPro" id="IPR036691">
    <property type="entry name" value="Endo/exonu/phosph_ase_sf"/>
</dbReference>
<name>A0A239XVQ0_9FLAO</name>
<dbReference type="KEGG" id="ctak:4412677_02308"/>
<keyword evidence="3" id="KW-1185">Reference proteome</keyword>
<dbReference type="GO" id="GO:0003824">
    <property type="term" value="F:catalytic activity"/>
    <property type="evidence" value="ECO:0007669"/>
    <property type="project" value="InterPro"/>
</dbReference>
<dbReference type="Gene3D" id="3.60.10.10">
    <property type="entry name" value="Endonuclease/exonuclease/phosphatase"/>
    <property type="match status" value="1"/>
</dbReference>
<organism evidence="2 3">
    <name type="scientific">Chryseobacterium taklimakanense</name>
    <dbReference type="NCBI Taxonomy" id="536441"/>
    <lineage>
        <taxon>Bacteria</taxon>
        <taxon>Pseudomonadati</taxon>
        <taxon>Bacteroidota</taxon>
        <taxon>Flavobacteriia</taxon>
        <taxon>Flavobacteriales</taxon>
        <taxon>Weeksellaceae</taxon>
        <taxon>Chryseobacterium group</taxon>
        <taxon>Chryseobacterium</taxon>
    </lineage>
</organism>
<reference evidence="2 3" key="1">
    <citation type="submission" date="2017-06" db="EMBL/GenBank/DDBJ databases">
        <authorList>
            <consortium name="Pathogen Informatics"/>
        </authorList>
    </citation>
    <scope>NUCLEOTIDE SEQUENCE [LARGE SCALE GENOMIC DNA]</scope>
    <source>
        <strain evidence="2 3">NCTC13490</strain>
    </source>
</reference>
<evidence type="ECO:0000313" key="3">
    <source>
        <dbReference type="Proteomes" id="UP000215196"/>
    </source>
</evidence>
<accession>A0A239XVQ0</accession>
<evidence type="ECO:0000259" key="1">
    <source>
        <dbReference type="Pfam" id="PF19580"/>
    </source>
</evidence>
<dbReference type="InterPro" id="IPR005135">
    <property type="entry name" value="Endo/exonuclease/phosphatase"/>
</dbReference>
<gene>
    <name evidence="2" type="ORF">SAMEA4412677_02308</name>
</gene>
<dbReference type="Pfam" id="PF19580">
    <property type="entry name" value="Exo_endo_phos_3"/>
    <property type="match status" value="1"/>
</dbReference>
<protein>
    <submittedName>
        <fullName evidence="2">Uncharacterized protein conserved in bacteria</fullName>
    </submittedName>
</protein>
<evidence type="ECO:0000313" key="2">
    <source>
        <dbReference type="EMBL" id="SNV50236.1"/>
    </source>
</evidence>
<dbReference type="Proteomes" id="UP000215196">
    <property type="component" value="Chromosome 1"/>
</dbReference>
<dbReference type="EMBL" id="LT906465">
    <property type="protein sequence ID" value="SNV50236.1"/>
    <property type="molecule type" value="Genomic_DNA"/>
</dbReference>
<dbReference type="SUPFAM" id="SSF56219">
    <property type="entry name" value="DNase I-like"/>
    <property type="match status" value="1"/>
</dbReference>
<dbReference type="AlphaFoldDB" id="A0A239XVQ0"/>